<dbReference type="OrthoDB" id="5735475at2"/>
<gene>
    <name evidence="2" type="ORF">FVW59_02140</name>
</gene>
<keyword evidence="3" id="KW-1185">Reference proteome</keyword>
<comment type="caution">
    <text evidence="2">The sequence shown here is derived from an EMBL/GenBank/DDBJ whole genome shotgun (WGS) entry which is preliminary data.</text>
</comment>
<dbReference type="Proteomes" id="UP000321933">
    <property type="component" value="Unassembled WGS sequence"/>
</dbReference>
<dbReference type="InterPro" id="IPR023393">
    <property type="entry name" value="START-like_dom_sf"/>
</dbReference>
<evidence type="ECO:0000313" key="3">
    <source>
        <dbReference type="Proteomes" id="UP000321933"/>
    </source>
</evidence>
<feature type="chain" id="PRO_5022844869" description="SRPBCC family protein" evidence="1">
    <location>
        <begin position="22"/>
        <end position="169"/>
    </location>
</feature>
<feature type="signal peptide" evidence="1">
    <location>
        <begin position="1"/>
        <end position="21"/>
    </location>
</feature>
<dbReference type="Gene3D" id="3.30.530.20">
    <property type="match status" value="1"/>
</dbReference>
<protein>
    <recommendedName>
        <fullName evidence="4">SRPBCC family protein</fullName>
    </recommendedName>
</protein>
<keyword evidence="1" id="KW-0732">Signal</keyword>
<sequence>MHLIRLLLSLSLLLSAPLLRAEVVSASDTHFVLQHQARSALGAEALWQRLIHPERWWNPAHSYSGSADALSLEARAGGLWLEQWPGGSVAHGRVLMVQEGSLLRLEAPFGPLQGLGAYTVWTIEVGAGGDGSVVSFREVAQAPPGSDMTRMSAAVDQVKREAIGRLAKP</sequence>
<dbReference type="RefSeq" id="WP_148062576.1">
    <property type="nucleotide sequence ID" value="NZ_VRYZ01000001.1"/>
</dbReference>
<evidence type="ECO:0000313" key="2">
    <source>
        <dbReference type="EMBL" id="TXS94735.1"/>
    </source>
</evidence>
<evidence type="ECO:0000256" key="1">
    <source>
        <dbReference type="SAM" id="SignalP"/>
    </source>
</evidence>
<dbReference type="SUPFAM" id="SSF55961">
    <property type="entry name" value="Bet v1-like"/>
    <property type="match status" value="1"/>
</dbReference>
<accession>A0A5C9A1J2</accession>
<organism evidence="2 3">
    <name type="scientific">Parahaliea aestuarii</name>
    <dbReference type="NCBI Taxonomy" id="1852021"/>
    <lineage>
        <taxon>Bacteria</taxon>
        <taxon>Pseudomonadati</taxon>
        <taxon>Pseudomonadota</taxon>
        <taxon>Gammaproteobacteria</taxon>
        <taxon>Cellvibrionales</taxon>
        <taxon>Halieaceae</taxon>
        <taxon>Parahaliea</taxon>
    </lineage>
</organism>
<dbReference type="EMBL" id="VRYZ01000001">
    <property type="protein sequence ID" value="TXS94735.1"/>
    <property type="molecule type" value="Genomic_DNA"/>
</dbReference>
<evidence type="ECO:0008006" key="4">
    <source>
        <dbReference type="Google" id="ProtNLM"/>
    </source>
</evidence>
<proteinExistence type="predicted"/>
<reference evidence="2 3" key="1">
    <citation type="submission" date="2019-08" db="EMBL/GenBank/DDBJ databases">
        <title>Parahaliea maris sp. nov., isolated from the surface seawater.</title>
        <authorList>
            <person name="Liu Y."/>
        </authorList>
    </citation>
    <scope>NUCLEOTIDE SEQUENCE [LARGE SCALE GENOMIC DNA]</scope>
    <source>
        <strain evidence="2 3">S2-26</strain>
    </source>
</reference>
<dbReference type="AlphaFoldDB" id="A0A5C9A1J2"/>
<name>A0A5C9A1J2_9GAMM</name>